<proteinExistence type="predicted"/>
<keyword evidence="2" id="KW-0813">Transport</keyword>
<feature type="domain" description="Major facilitator superfamily (MFS) profile" evidence="7">
    <location>
        <begin position="14"/>
        <end position="457"/>
    </location>
</feature>
<dbReference type="Gene3D" id="1.20.1250.20">
    <property type="entry name" value="MFS general substrate transporter like domains"/>
    <property type="match status" value="2"/>
</dbReference>
<feature type="transmembrane region" description="Helical" evidence="6">
    <location>
        <begin position="12"/>
        <end position="32"/>
    </location>
</feature>
<name>A0A0R2FNA2_9LACO</name>
<dbReference type="RefSeq" id="WP_056991309.1">
    <property type="nucleotide sequence ID" value="NZ_JATAAJ010000002.1"/>
</dbReference>
<evidence type="ECO:0000256" key="6">
    <source>
        <dbReference type="SAM" id="Phobius"/>
    </source>
</evidence>
<dbReference type="GO" id="GO:0022857">
    <property type="term" value="F:transmembrane transporter activity"/>
    <property type="evidence" value="ECO:0007669"/>
    <property type="project" value="InterPro"/>
</dbReference>
<feature type="transmembrane region" description="Helical" evidence="6">
    <location>
        <begin position="159"/>
        <end position="181"/>
    </location>
</feature>
<feature type="transmembrane region" description="Helical" evidence="6">
    <location>
        <begin position="266"/>
        <end position="287"/>
    </location>
</feature>
<dbReference type="InterPro" id="IPR020846">
    <property type="entry name" value="MFS_dom"/>
</dbReference>
<dbReference type="Proteomes" id="UP000051727">
    <property type="component" value="Unassembled WGS sequence"/>
</dbReference>
<keyword evidence="5 6" id="KW-0472">Membrane</keyword>
<evidence type="ECO:0000259" key="7">
    <source>
        <dbReference type="PROSITE" id="PS50850"/>
    </source>
</evidence>
<keyword evidence="3 6" id="KW-0812">Transmembrane</keyword>
<feature type="transmembrane region" description="Helical" evidence="6">
    <location>
        <begin position="299"/>
        <end position="320"/>
    </location>
</feature>
<reference evidence="8 9" key="1">
    <citation type="journal article" date="2015" name="Genome Announc.">
        <title>Expanding the biotechnology potential of lactobacilli through comparative genomics of 213 strains and associated genera.</title>
        <authorList>
            <person name="Sun Z."/>
            <person name="Harris H.M."/>
            <person name="McCann A."/>
            <person name="Guo C."/>
            <person name="Argimon S."/>
            <person name="Zhang W."/>
            <person name="Yang X."/>
            <person name="Jeffery I.B."/>
            <person name="Cooney J.C."/>
            <person name="Kagawa T.F."/>
            <person name="Liu W."/>
            <person name="Song Y."/>
            <person name="Salvetti E."/>
            <person name="Wrobel A."/>
            <person name="Rasinkangas P."/>
            <person name="Parkhill J."/>
            <person name="Rea M.C."/>
            <person name="O'Sullivan O."/>
            <person name="Ritari J."/>
            <person name="Douillard F.P."/>
            <person name="Paul Ross R."/>
            <person name="Yang R."/>
            <person name="Briner A.E."/>
            <person name="Felis G.E."/>
            <person name="de Vos W.M."/>
            <person name="Barrangou R."/>
            <person name="Klaenhammer T.R."/>
            <person name="Caufield P.W."/>
            <person name="Cui Y."/>
            <person name="Zhang H."/>
            <person name="O'Toole P.W."/>
        </authorList>
    </citation>
    <scope>NUCLEOTIDE SEQUENCE [LARGE SCALE GENOMIC DNA]</scope>
    <source>
        <strain evidence="8 9">ATCC 27304</strain>
    </source>
</reference>
<keyword evidence="4 6" id="KW-1133">Transmembrane helix</keyword>
<feature type="transmembrane region" description="Helical" evidence="6">
    <location>
        <begin position="135"/>
        <end position="153"/>
    </location>
</feature>
<organism evidence="8 9">
    <name type="scientific">Liquorilactobacillus mali</name>
    <dbReference type="NCBI Taxonomy" id="1618"/>
    <lineage>
        <taxon>Bacteria</taxon>
        <taxon>Bacillati</taxon>
        <taxon>Bacillota</taxon>
        <taxon>Bacilli</taxon>
        <taxon>Lactobacillales</taxon>
        <taxon>Lactobacillaceae</taxon>
        <taxon>Liquorilactobacillus</taxon>
    </lineage>
</organism>
<dbReference type="PANTHER" id="PTHR42718">
    <property type="entry name" value="MAJOR FACILITATOR SUPERFAMILY MULTIDRUG TRANSPORTER MFSC"/>
    <property type="match status" value="1"/>
</dbReference>
<dbReference type="EMBL" id="JQAR01000010">
    <property type="protein sequence ID" value="KRN30001.1"/>
    <property type="molecule type" value="Genomic_DNA"/>
</dbReference>
<dbReference type="SUPFAM" id="SSF103473">
    <property type="entry name" value="MFS general substrate transporter"/>
    <property type="match status" value="1"/>
</dbReference>
<feature type="transmembrane region" description="Helical" evidence="6">
    <location>
        <begin position="225"/>
        <end position="245"/>
    </location>
</feature>
<dbReference type="PANTHER" id="PTHR42718:SF9">
    <property type="entry name" value="MAJOR FACILITATOR SUPERFAMILY MULTIDRUG TRANSPORTER MFSC"/>
    <property type="match status" value="1"/>
</dbReference>
<evidence type="ECO:0000256" key="4">
    <source>
        <dbReference type="ARBA" id="ARBA00022989"/>
    </source>
</evidence>
<feature type="transmembrane region" description="Helical" evidence="6">
    <location>
        <begin position="80"/>
        <end position="103"/>
    </location>
</feature>
<sequence length="463" mass="50561">MQAPAVKQENPMFVVAIVALMSFMGVLTETSMNVTFPALMREFNESLSTVQWVTSGYLLMAALVMLTSAYMKRRFTNRQLFIIAVILFSLGDIICGSAFNFWMLLAGRVIQAGCVGICTPLMVNIILDVVPAIKLGTYIGLANLIILVAPALGPTFGGAVVAFASWRVIFWLTLPLALILLAMGTKRIRQYAPVEGKYAFDWLRFLILGAALICLIIGLNDLGSHSYIIFAVLSAASIILTGIFVRLSSSATKALFSLSVFKEKAFLFSFLPYIMLQFSNVGINFLLPNYVQEVFQATSLIGGLILLPGSMFNCFGQPIYGWMLDRFGGKMPLYIGDILFTFSLIGLAFGGSQLGIWGITLAYLVFAIGRSMAFGNSVAYGLKHIDKKFRNDANALYNTGQQVTGAIGTTVLALIMDSVNRAGYTHAENISAGSTMAFILLVIFGVIIFYLFHHLLNLNTKTN</sequence>
<dbReference type="Pfam" id="PF07690">
    <property type="entry name" value="MFS_1"/>
    <property type="match status" value="1"/>
</dbReference>
<feature type="transmembrane region" description="Helical" evidence="6">
    <location>
        <begin position="52"/>
        <end position="71"/>
    </location>
</feature>
<gene>
    <name evidence="8" type="ORF">IV36_GL000270</name>
</gene>
<feature type="transmembrane region" description="Helical" evidence="6">
    <location>
        <begin position="202"/>
        <end position="219"/>
    </location>
</feature>
<dbReference type="PROSITE" id="PS50850">
    <property type="entry name" value="MFS"/>
    <property type="match status" value="1"/>
</dbReference>
<dbReference type="OrthoDB" id="9816041at2"/>
<evidence type="ECO:0000256" key="2">
    <source>
        <dbReference type="ARBA" id="ARBA00022448"/>
    </source>
</evidence>
<evidence type="ECO:0000313" key="8">
    <source>
        <dbReference type="EMBL" id="KRN30001.1"/>
    </source>
</evidence>
<dbReference type="GO" id="GO:0005886">
    <property type="term" value="C:plasma membrane"/>
    <property type="evidence" value="ECO:0007669"/>
    <property type="project" value="UniProtKB-SubCell"/>
</dbReference>
<dbReference type="InterPro" id="IPR036259">
    <property type="entry name" value="MFS_trans_sf"/>
</dbReference>
<comment type="subcellular location">
    <subcellularLocation>
        <location evidence="1">Cell membrane</location>
        <topology evidence="1">Multi-pass membrane protein</topology>
    </subcellularLocation>
</comment>
<evidence type="ECO:0000256" key="1">
    <source>
        <dbReference type="ARBA" id="ARBA00004651"/>
    </source>
</evidence>
<dbReference type="AlphaFoldDB" id="A0A0R2FNA2"/>
<feature type="transmembrane region" description="Helical" evidence="6">
    <location>
        <begin position="395"/>
        <end position="416"/>
    </location>
</feature>
<protein>
    <submittedName>
        <fullName evidence="8">Major facilitator superfamily permease</fullName>
    </submittedName>
</protein>
<evidence type="ECO:0000313" key="9">
    <source>
        <dbReference type="Proteomes" id="UP000051727"/>
    </source>
</evidence>
<dbReference type="PRINTS" id="PR01036">
    <property type="entry name" value="TCRTETB"/>
</dbReference>
<accession>A0A0R2FNA2</accession>
<evidence type="ECO:0000256" key="5">
    <source>
        <dbReference type="ARBA" id="ARBA00023136"/>
    </source>
</evidence>
<dbReference type="PATRIC" id="fig|1618.3.peg.270"/>
<dbReference type="InterPro" id="IPR011701">
    <property type="entry name" value="MFS"/>
</dbReference>
<comment type="caution">
    <text evidence="8">The sequence shown here is derived from an EMBL/GenBank/DDBJ whole genome shotgun (WGS) entry which is preliminary data.</text>
</comment>
<feature type="transmembrane region" description="Helical" evidence="6">
    <location>
        <begin position="436"/>
        <end position="456"/>
    </location>
</feature>
<dbReference type="STRING" id="1618.IV36_GL000270"/>
<evidence type="ECO:0000256" key="3">
    <source>
        <dbReference type="ARBA" id="ARBA00022692"/>
    </source>
</evidence>